<accession>A0AAW0Q7P7</accession>
<dbReference type="PANTHER" id="PTHR10039">
    <property type="entry name" value="AMELOGENIN"/>
    <property type="match status" value="1"/>
</dbReference>
<organism evidence="3 4">
    <name type="scientific">Apiospora kogelbergensis</name>
    <dbReference type="NCBI Taxonomy" id="1337665"/>
    <lineage>
        <taxon>Eukaryota</taxon>
        <taxon>Fungi</taxon>
        <taxon>Dikarya</taxon>
        <taxon>Ascomycota</taxon>
        <taxon>Pezizomycotina</taxon>
        <taxon>Sordariomycetes</taxon>
        <taxon>Xylariomycetidae</taxon>
        <taxon>Amphisphaeriales</taxon>
        <taxon>Apiosporaceae</taxon>
        <taxon>Apiospora</taxon>
    </lineage>
</organism>
<evidence type="ECO:0000256" key="1">
    <source>
        <dbReference type="ARBA" id="ARBA00022737"/>
    </source>
</evidence>
<name>A0AAW0Q7P7_9PEZI</name>
<gene>
    <name evidence="3" type="ORF">PG999_014003</name>
</gene>
<dbReference type="Proteomes" id="UP001392437">
    <property type="component" value="Unassembled WGS sequence"/>
</dbReference>
<dbReference type="PANTHER" id="PTHR10039:SF5">
    <property type="entry name" value="NACHT DOMAIN-CONTAINING PROTEIN"/>
    <property type="match status" value="1"/>
</dbReference>
<comment type="caution">
    <text evidence="3">The sequence shown here is derived from an EMBL/GenBank/DDBJ whole genome shotgun (WGS) entry which is preliminary data.</text>
</comment>
<dbReference type="EMBL" id="JAQQWP010000011">
    <property type="protein sequence ID" value="KAK8095981.1"/>
    <property type="molecule type" value="Genomic_DNA"/>
</dbReference>
<evidence type="ECO:0000313" key="3">
    <source>
        <dbReference type="EMBL" id="KAK8095981.1"/>
    </source>
</evidence>
<evidence type="ECO:0000313" key="4">
    <source>
        <dbReference type="Proteomes" id="UP001392437"/>
    </source>
</evidence>
<reference evidence="3 4" key="1">
    <citation type="submission" date="2023-01" db="EMBL/GenBank/DDBJ databases">
        <title>Analysis of 21 Apiospora genomes using comparative genomics revels a genus with tremendous synthesis potential of carbohydrate active enzymes and secondary metabolites.</title>
        <authorList>
            <person name="Sorensen T."/>
        </authorList>
    </citation>
    <scope>NUCLEOTIDE SEQUENCE [LARGE SCALE GENOMIC DNA]</scope>
    <source>
        <strain evidence="3 4">CBS 117206</strain>
    </source>
</reference>
<proteinExistence type="predicted"/>
<sequence>MDPLSVLSLVCNVFDLVERGYKTGKIIKNIHEDANGQQDNHVRIELHVADMEQIRDELVNSGEKIAQTDLDRRLEKVLERSHVATKALRIILEDCKARKPGSLRHSTKAAFKSIFKASSIQAQLEKLKECRDTLQMILVTNTSKQVGAIVQILEKSGSDSQNIQNDLQTIKNQFEQNSGKELVLTFDKLKIATGEAIFRFNTNRILRVLNVRNSRYDEVLDASPFTYQWIYDDHGQPEGSSSQSEMPEEMIRAKDNIRSWLSTGSGILHIAGKPGAGKSTLMKFITKHEQTRALLHRWTGSESLVVVKFFFWKRGDWRQNTLRGLKQSIVAQILEAVPELSRDLFPRQYQTKLSIDLLEDLDIGTEDMSAAFDRLLGFQRHRSLAPYKVCLFLDGLDEFEEAAENINHSDLARQMMGWIEASNGQVKACVSSRQLPAFESIHAVHRIRLQDITFRDMLNHINGTLMDDISFQHLYKKSQHGCGSMMKQLANRADGVFLWVSLVIKSIQRGLSNHDPLEKLQARILETPRALEGLFERILHEIDQDHYRKEVYILLAIVLAEEPRNDYFKLRTYDTAFVSLFAAGCLFHSNGLWADSRPNLSEGHCRAIPV</sequence>
<dbReference type="SUPFAM" id="SSF52540">
    <property type="entry name" value="P-loop containing nucleoside triphosphate hydrolases"/>
    <property type="match status" value="1"/>
</dbReference>
<protein>
    <recommendedName>
        <fullName evidence="2">Nephrocystin 3-like N-terminal domain-containing protein</fullName>
    </recommendedName>
</protein>
<feature type="domain" description="Nephrocystin 3-like N-terminal" evidence="2">
    <location>
        <begin position="251"/>
        <end position="433"/>
    </location>
</feature>
<dbReference type="InterPro" id="IPR027417">
    <property type="entry name" value="P-loop_NTPase"/>
</dbReference>
<keyword evidence="4" id="KW-1185">Reference proteome</keyword>
<dbReference type="AlphaFoldDB" id="A0AAW0Q7P7"/>
<evidence type="ECO:0000259" key="2">
    <source>
        <dbReference type="Pfam" id="PF24883"/>
    </source>
</evidence>
<dbReference type="InterPro" id="IPR056884">
    <property type="entry name" value="NPHP3-like_N"/>
</dbReference>
<dbReference type="Pfam" id="PF24883">
    <property type="entry name" value="NPHP3_N"/>
    <property type="match status" value="1"/>
</dbReference>
<dbReference type="Gene3D" id="3.40.50.300">
    <property type="entry name" value="P-loop containing nucleotide triphosphate hydrolases"/>
    <property type="match status" value="1"/>
</dbReference>
<keyword evidence="1" id="KW-0677">Repeat</keyword>